<dbReference type="InterPro" id="IPR029063">
    <property type="entry name" value="SAM-dependent_MTases_sf"/>
</dbReference>
<dbReference type="Gene3D" id="3.40.50.150">
    <property type="entry name" value="Vaccinia Virus protein VP39"/>
    <property type="match status" value="1"/>
</dbReference>
<gene>
    <name evidence="2" type="ORF">SAMN04324258_2503</name>
</gene>
<accession>A0A1T5KVV8</accession>
<dbReference type="EMBL" id="FUZQ01000004">
    <property type="protein sequence ID" value="SKC67837.1"/>
    <property type="molecule type" value="Genomic_DNA"/>
</dbReference>
<organism evidence="2 3">
    <name type="scientific">Krasilnikoviella flava</name>
    <dbReference type="NCBI Taxonomy" id="526729"/>
    <lineage>
        <taxon>Bacteria</taxon>
        <taxon>Bacillati</taxon>
        <taxon>Actinomycetota</taxon>
        <taxon>Actinomycetes</taxon>
        <taxon>Micrococcales</taxon>
        <taxon>Promicromonosporaceae</taxon>
        <taxon>Krasilnikoviella</taxon>
    </lineage>
</organism>
<feature type="domain" description="Methyltransferase type 11" evidence="1">
    <location>
        <begin position="49"/>
        <end position="140"/>
    </location>
</feature>
<dbReference type="PANTHER" id="PTHR43861">
    <property type="entry name" value="TRANS-ACONITATE 2-METHYLTRANSFERASE-RELATED"/>
    <property type="match status" value="1"/>
</dbReference>
<evidence type="ECO:0000313" key="2">
    <source>
        <dbReference type="EMBL" id="SKC67837.1"/>
    </source>
</evidence>
<keyword evidence="2" id="KW-0489">Methyltransferase</keyword>
<sequence length="237" mass="25496">MSTTPFASYDAFADWYDNWLGDGISLGDDPFALPLLELIGPVTGLRVCDLACGQGRMTRHLADQGATVVGIDASRRMLEIAGTYPTPASVTYRCDDAHALGSCAEAEFDGVLCNMALMDIADLDAAFTSAARVLRPGGWFGFSAFHPCFNTPLSDQVLDEAGRTHRTVTGYYTEGYWKSDLRNGPPGKIGAYHRTLATFLNGLTRAGFDLAKVLEIPAPTPSPPEVPFVIAVVATRR</sequence>
<dbReference type="RefSeq" id="WP_079574801.1">
    <property type="nucleotide sequence ID" value="NZ_FUZQ01000004.1"/>
</dbReference>
<dbReference type="AlphaFoldDB" id="A0A1T5KVV8"/>
<evidence type="ECO:0000313" key="3">
    <source>
        <dbReference type="Proteomes" id="UP000189777"/>
    </source>
</evidence>
<dbReference type="PANTHER" id="PTHR43861:SF1">
    <property type="entry name" value="TRANS-ACONITATE 2-METHYLTRANSFERASE"/>
    <property type="match status" value="1"/>
</dbReference>
<protein>
    <submittedName>
        <fullName evidence="2">Methyltransferase domain-containing protein</fullName>
    </submittedName>
</protein>
<dbReference type="InterPro" id="IPR013216">
    <property type="entry name" value="Methyltransf_11"/>
</dbReference>
<proteinExistence type="predicted"/>
<dbReference type="SUPFAM" id="SSF53335">
    <property type="entry name" value="S-adenosyl-L-methionine-dependent methyltransferases"/>
    <property type="match status" value="1"/>
</dbReference>
<keyword evidence="2" id="KW-0808">Transferase</keyword>
<evidence type="ECO:0000259" key="1">
    <source>
        <dbReference type="Pfam" id="PF08241"/>
    </source>
</evidence>
<dbReference type="OrthoDB" id="9805171at2"/>
<dbReference type="STRING" id="526729.SAMN04324258_2503"/>
<dbReference type="GO" id="GO:0008757">
    <property type="term" value="F:S-adenosylmethionine-dependent methyltransferase activity"/>
    <property type="evidence" value="ECO:0007669"/>
    <property type="project" value="InterPro"/>
</dbReference>
<name>A0A1T5KVV8_9MICO</name>
<dbReference type="Proteomes" id="UP000189777">
    <property type="component" value="Unassembled WGS sequence"/>
</dbReference>
<dbReference type="Pfam" id="PF08241">
    <property type="entry name" value="Methyltransf_11"/>
    <property type="match status" value="1"/>
</dbReference>
<keyword evidence="3" id="KW-1185">Reference proteome</keyword>
<reference evidence="2 3" key="1">
    <citation type="submission" date="2017-02" db="EMBL/GenBank/DDBJ databases">
        <authorList>
            <person name="Peterson S.W."/>
        </authorList>
    </citation>
    <scope>NUCLEOTIDE SEQUENCE [LARGE SCALE GENOMIC DNA]</scope>
    <source>
        <strain evidence="2 3">DSM 21481</strain>
    </source>
</reference>
<dbReference type="CDD" id="cd02440">
    <property type="entry name" value="AdoMet_MTases"/>
    <property type="match status" value="1"/>
</dbReference>
<dbReference type="GO" id="GO:0032259">
    <property type="term" value="P:methylation"/>
    <property type="evidence" value="ECO:0007669"/>
    <property type="project" value="UniProtKB-KW"/>
</dbReference>